<sequence>MTQLDILQCFEFSAQQSLRIGDRRRAGSGGILTTLQLTLMHLLGTEKSQVSISILTDFGEMKPSFLYQYNLQMVIQSNPSRSMCVLVSHHTDVVVGSSVSLAEIAGRRLASAGRALRVSDTDRAVTVSIARLPRPPHTISIASPRTLQPDEDASHLT</sequence>
<accession>A0A8H7NUZ3</accession>
<evidence type="ECO:0000256" key="1">
    <source>
        <dbReference type="SAM" id="MobiDB-lite"/>
    </source>
</evidence>
<organism evidence="2 3">
    <name type="scientific">Rhodonia placenta</name>
    <dbReference type="NCBI Taxonomy" id="104341"/>
    <lineage>
        <taxon>Eukaryota</taxon>
        <taxon>Fungi</taxon>
        <taxon>Dikarya</taxon>
        <taxon>Basidiomycota</taxon>
        <taxon>Agaricomycotina</taxon>
        <taxon>Agaricomycetes</taxon>
        <taxon>Polyporales</taxon>
        <taxon>Adustoporiaceae</taxon>
        <taxon>Rhodonia</taxon>
    </lineage>
</organism>
<evidence type="ECO:0000313" key="2">
    <source>
        <dbReference type="EMBL" id="KAF9805185.1"/>
    </source>
</evidence>
<proteinExistence type="predicted"/>
<comment type="caution">
    <text evidence="2">The sequence shown here is derived from an EMBL/GenBank/DDBJ whole genome shotgun (WGS) entry which is preliminary data.</text>
</comment>
<dbReference type="EMBL" id="JADOXO010000401">
    <property type="protein sequence ID" value="KAF9805185.1"/>
    <property type="molecule type" value="Genomic_DNA"/>
</dbReference>
<reference evidence="2" key="2">
    <citation type="journal article" name="Front. Microbiol.">
        <title>Degradative Capacity of Two Strains of Rhodonia placenta: From Phenotype to Genotype.</title>
        <authorList>
            <person name="Kolle M."/>
            <person name="Horta M.A.C."/>
            <person name="Nowrousian M."/>
            <person name="Ohm R.A."/>
            <person name="Benz J.P."/>
            <person name="Pilgard A."/>
        </authorList>
    </citation>
    <scope>NUCLEOTIDE SEQUENCE</scope>
    <source>
        <strain evidence="2">FPRL280</strain>
    </source>
</reference>
<gene>
    <name evidence="2" type="ORF">IEO21_09161</name>
</gene>
<reference evidence="2" key="1">
    <citation type="submission" date="2020-11" db="EMBL/GenBank/DDBJ databases">
        <authorList>
            <person name="Koelle M."/>
            <person name="Horta M.A.C."/>
            <person name="Nowrousian M."/>
            <person name="Ohm R.A."/>
            <person name="Benz P."/>
            <person name="Pilgard A."/>
        </authorList>
    </citation>
    <scope>NUCLEOTIDE SEQUENCE</scope>
    <source>
        <strain evidence="2">FPRL280</strain>
    </source>
</reference>
<dbReference type="Proteomes" id="UP000639403">
    <property type="component" value="Unassembled WGS sequence"/>
</dbReference>
<dbReference type="AlphaFoldDB" id="A0A8H7NUZ3"/>
<name>A0A8H7NUZ3_9APHY</name>
<protein>
    <submittedName>
        <fullName evidence="2">Uncharacterized protein</fullName>
    </submittedName>
</protein>
<feature type="region of interest" description="Disordered" evidence="1">
    <location>
        <begin position="136"/>
        <end position="157"/>
    </location>
</feature>
<evidence type="ECO:0000313" key="3">
    <source>
        <dbReference type="Proteomes" id="UP000639403"/>
    </source>
</evidence>